<comment type="caution">
    <text evidence="2">The sequence shown here is derived from an EMBL/GenBank/DDBJ whole genome shotgun (WGS) entry which is preliminary data.</text>
</comment>
<name>A0A2P7QIE1_9SPHN</name>
<dbReference type="AlphaFoldDB" id="A0A2P7QIE1"/>
<keyword evidence="3" id="KW-1185">Reference proteome</keyword>
<gene>
    <name evidence="2" type="ORF">C7I55_22005</name>
</gene>
<proteinExistence type="predicted"/>
<dbReference type="RefSeq" id="WP_106515176.1">
    <property type="nucleotide sequence ID" value="NZ_PXYI01000008.1"/>
</dbReference>
<dbReference type="Proteomes" id="UP000241167">
    <property type="component" value="Unassembled WGS sequence"/>
</dbReference>
<dbReference type="EMBL" id="PXYI01000008">
    <property type="protein sequence ID" value="PSJ37732.1"/>
    <property type="molecule type" value="Genomic_DNA"/>
</dbReference>
<organism evidence="2 3">
    <name type="scientific">Allosphingosinicella deserti</name>
    <dbReference type="NCBI Taxonomy" id="2116704"/>
    <lineage>
        <taxon>Bacteria</taxon>
        <taxon>Pseudomonadati</taxon>
        <taxon>Pseudomonadota</taxon>
        <taxon>Alphaproteobacteria</taxon>
        <taxon>Sphingomonadales</taxon>
        <taxon>Sphingomonadaceae</taxon>
        <taxon>Allosphingosinicella</taxon>
    </lineage>
</organism>
<feature type="region of interest" description="Disordered" evidence="1">
    <location>
        <begin position="1"/>
        <end position="25"/>
    </location>
</feature>
<sequence length="93" mass="9612">MMPRPIPRGTSTSSAGRTAGLSRLLPQPNDPLLAIDLPRIESADDVAKAGAAVIASVAAGEITLREAQGMMKLLTAHARLLTAAGRARRGTGR</sequence>
<evidence type="ECO:0000313" key="2">
    <source>
        <dbReference type="EMBL" id="PSJ37732.1"/>
    </source>
</evidence>
<protein>
    <submittedName>
        <fullName evidence="2">Uncharacterized protein</fullName>
    </submittedName>
</protein>
<evidence type="ECO:0000256" key="1">
    <source>
        <dbReference type="SAM" id="MobiDB-lite"/>
    </source>
</evidence>
<evidence type="ECO:0000313" key="3">
    <source>
        <dbReference type="Proteomes" id="UP000241167"/>
    </source>
</evidence>
<accession>A0A2P7QIE1</accession>
<reference evidence="2 3" key="1">
    <citation type="submission" date="2018-03" db="EMBL/GenBank/DDBJ databases">
        <title>The draft genome of Sphingosinicella sp. GL-C-18.</title>
        <authorList>
            <person name="Liu L."/>
            <person name="Li L."/>
            <person name="Liang L."/>
            <person name="Zhang X."/>
            <person name="Wang T."/>
        </authorList>
    </citation>
    <scope>NUCLEOTIDE SEQUENCE [LARGE SCALE GENOMIC DNA]</scope>
    <source>
        <strain evidence="2 3">GL-C-18</strain>
    </source>
</reference>